<evidence type="ECO:0000313" key="1">
    <source>
        <dbReference type="EMBL" id="BDZ38806.1"/>
    </source>
</evidence>
<dbReference type="EMBL" id="AP027728">
    <property type="protein sequence ID" value="BDZ38806.1"/>
    <property type="molecule type" value="Genomic_DNA"/>
</dbReference>
<gene>
    <name evidence="1" type="ORF">GCM10025863_14200</name>
</gene>
<evidence type="ECO:0008006" key="3">
    <source>
        <dbReference type="Google" id="ProtNLM"/>
    </source>
</evidence>
<evidence type="ECO:0000313" key="2">
    <source>
        <dbReference type="Proteomes" id="UP001321543"/>
    </source>
</evidence>
<dbReference type="PANTHER" id="PTHR12526">
    <property type="entry name" value="GLYCOSYLTRANSFERASE"/>
    <property type="match status" value="1"/>
</dbReference>
<dbReference type="SUPFAM" id="SSF53756">
    <property type="entry name" value="UDP-Glycosyltransferase/glycogen phosphorylase"/>
    <property type="match status" value="1"/>
</dbReference>
<dbReference type="Proteomes" id="UP001321543">
    <property type="component" value="Chromosome"/>
</dbReference>
<dbReference type="Gene3D" id="3.40.50.2000">
    <property type="entry name" value="Glycogen Phosphorylase B"/>
    <property type="match status" value="2"/>
</dbReference>
<dbReference type="PANTHER" id="PTHR12526:SF630">
    <property type="entry name" value="GLYCOSYLTRANSFERASE"/>
    <property type="match status" value="1"/>
</dbReference>
<name>A0ABM8FTG4_9MICO</name>
<organism evidence="1 2">
    <name type="scientific">Microbacterium suwonense</name>
    <dbReference type="NCBI Taxonomy" id="683047"/>
    <lineage>
        <taxon>Bacteria</taxon>
        <taxon>Bacillati</taxon>
        <taxon>Actinomycetota</taxon>
        <taxon>Actinomycetes</taxon>
        <taxon>Micrococcales</taxon>
        <taxon>Microbacteriaceae</taxon>
        <taxon>Microbacterium</taxon>
    </lineage>
</organism>
<accession>A0ABM8FTG4</accession>
<dbReference type="RefSeq" id="WP_286302685.1">
    <property type="nucleotide sequence ID" value="NZ_AP027728.1"/>
</dbReference>
<proteinExistence type="predicted"/>
<reference evidence="2" key="1">
    <citation type="journal article" date="2019" name="Int. J. Syst. Evol. Microbiol.">
        <title>The Global Catalogue of Microorganisms (GCM) 10K type strain sequencing project: providing services to taxonomists for standard genome sequencing and annotation.</title>
        <authorList>
            <consortium name="The Broad Institute Genomics Platform"/>
            <consortium name="The Broad Institute Genome Sequencing Center for Infectious Disease"/>
            <person name="Wu L."/>
            <person name="Ma J."/>
        </authorList>
    </citation>
    <scope>NUCLEOTIDE SEQUENCE [LARGE SCALE GENOMIC DNA]</scope>
    <source>
        <strain evidence="2">NBRC 106310</strain>
    </source>
</reference>
<dbReference type="Pfam" id="PF13692">
    <property type="entry name" value="Glyco_trans_1_4"/>
    <property type="match status" value="1"/>
</dbReference>
<protein>
    <recommendedName>
        <fullName evidence="3">D-inositol 3-phosphate glycosyltransferase</fullName>
    </recommendedName>
</protein>
<sequence>MTLKHLHGLPALFEIEEATLDAMTERERRLLVGALNFHALMAPGRFLDVHLYGGSIETLPRTTDDSTFSGLSRENRQRTASVRIRSLVDHEDRIAGPAEKAAEELIQRPTRHIHIPSDAVLAHDPIRPARTDLVGRVARKVKAKTPLWYDEARDLALARDVRRLGVQAERQRYDLVFQDSDEEPRPELVTAPAAPAGAEPAVIIGVHWFELGGAERWAFETVRLVREAGFLPVVLSNRDSQHPWVTRAELDGALIIPFSEATVDSQTLGVEQLLSGILRTFDVRGVVVHHNQWLYDRLAWIRRSRPEIPIVDSTHIVEYRGGGYPLSSVRVTDSITKHHVISPRLAQWMTDVQGVPADKVVMAPLGGLTIKPKDATFAARREGEPLTVTFIGRMARQKAPEVFVSMARRVAAKRDDVRFIMHGDGELSSWIDDVIAGMGMTDAIERRDSSVPVPVTLGESHVLVVSSHNEGLTLTTLEAITMGVPVVSTDVGAQSDVVPPSALVPRDVHRAARGLAARVLALADDEGERESLWRRERKGEKKLLSKTSATDWFAKEIREW</sequence>
<keyword evidence="2" id="KW-1185">Reference proteome</keyword>